<keyword evidence="2" id="KW-0813">Transport</keyword>
<comment type="subcellular location">
    <subcellularLocation>
        <location evidence="1">Cell membrane</location>
        <topology evidence="1">Multi-pass membrane protein</topology>
    </subcellularLocation>
</comment>
<feature type="transmembrane region" description="Helical" evidence="8">
    <location>
        <begin position="240"/>
        <end position="267"/>
    </location>
</feature>
<evidence type="ECO:0000256" key="4">
    <source>
        <dbReference type="ARBA" id="ARBA00022692"/>
    </source>
</evidence>
<feature type="transmembrane region" description="Helical" evidence="8">
    <location>
        <begin position="27"/>
        <end position="46"/>
    </location>
</feature>
<reference evidence="9" key="2">
    <citation type="submission" date="2017-09" db="EMBL/GenBank/DDBJ databases">
        <title>FDA dAtabase for Regulatory Grade micrObial Sequences (FDA-ARGOS): Supporting development and validation of Infectious Disease Dx tests.</title>
        <authorList>
            <person name="Minogue T."/>
            <person name="Wolcott M."/>
            <person name="Wasieloski L."/>
            <person name="Aguilar W."/>
            <person name="Moore D."/>
            <person name="Tallon L.J."/>
            <person name="Sadzewicz L."/>
            <person name="Ott S."/>
            <person name="Zhao X."/>
            <person name="Nagaraj S."/>
            <person name="Vavikolanu K."/>
            <person name="Aluvathingal J."/>
            <person name="Nadendla S."/>
            <person name="Sichtig H."/>
        </authorList>
    </citation>
    <scope>NUCLEOTIDE SEQUENCE</scope>
    <source>
        <strain evidence="9">FDAARGOS_387</strain>
    </source>
</reference>
<dbReference type="Gene3D" id="1.10.3860.10">
    <property type="entry name" value="Sodium:dicarboxylate symporter"/>
    <property type="match status" value="1"/>
</dbReference>
<dbReference type="SUPFAM" id="SSF118215">
    <property type="entry name" value="Proton glutamate symport protein"/>
    <property type="match status" value="1"/>
</dbReference>
<evidence type="ECO:0000256" key="3">
    <source>
        <dbReference type="ARBA" id="ARBA00022475"/>
    </source>
</evidence>
<keyword evidence="11" id="KW-1185">Reference proteome</keyword>
<gene>
    <name evidence="10" type="primary">dctA_1</name>
    <name evidence="9" type="ORF">CRN84_25955</name>
    <name evidence="10" type="ORF">NCTC12282_00410</name>
</gene>
<keyword evidence="7 8" id="KW-0472">Membrane</keyword>
<evidence type="ECO:0000256" key="7">
    <source>
        <dbReference type="ARBA" id="ARBA00023136"/>
    </source>
</evidence>
<sequence>MTNHTQTLEQNPTVLSNPPKKALWKGLGFQIAVSMVLGILVGFIWPEFATSLKILGDIFLRLIKSAVAPLIFLTVALGIGAAGDIKQVGRVGLTAIIYFEIVSTIAILFGFGMGELFSVGSGTVLVEGNVNSQAESLIQASHAAPQSFGHFFLEIFPDSFVGAFSSNNLLQVLVLALMFGFGILLLKEKERLVVEKALNFVAKAFFKFIHVIMLLAPIGTFGAIAYAVGSNGVDMLIKLAYLVLAFYATLILFIVIVLGTVCAIFKLNLFDIIKFIKEELYITFGTASSESVLPRLLEKLPKYGVSKQTVGLVLPTGYAFNLDGTSIYMSMGVIFLANAYGIPLSLEQLFGILLIMLLTSKGAATVSGGAFVVFAATITTTGLLPLEGVAVMFGVYRFMSMALAVTNIIGNTVATIAVAKINRQYDPTLRAKLEAEEE</sequence>
<dbReference type="Pfam" id="PF00375">
    <property type="entry name" value="SDF"/>
    <property type="match status" value="1"/>
</dbReference>
<dbReference type="FunFam" id="1.10.3860.10:FF:000001">
    <property type="entry name" value="C4-dicarboxylate transport protein"/>
    <property type="match status" value="1"/>
</dbReference>
<protein>
    <submittedName>
        <fullName evidence="10">Aerobic C4-dicarboxylate transport protein</fullName>
    </submittedName>
    <submittedName>
        <fullName evidence="9">Dicarboxylate/amino acid:cation symporter</fullName>
    </submittedName>
</protein>
<feature type="transmembrane region" description="Helical" evidence="8">
    <location>
        <begin position="91"/>
        <end position="111"/>
    </location>
</feature>
<evidence type="ECO:0000256" key="6">
    <source>
        <dbReference type="ARBA" id="ARBA00022989"/>
    </source>
</evidence>
<feature type="transmembrane region" description="Helical" evidence="8">
    <location>
        <begin position="58"/>
        <end position="79"/>
    </location>
</feature>
<keyword evidence="5" id="KW-0769">Symport</keyword>
<evidence type="ECO:0000313" key="10">
    <source>
        <dbReference type="EMBL" id="VFS45533.1"/>
    </source>
</evidence>
<feature type="transmembrane region" description="Helical" evidence="8">
    <location>
        <begin position="208"/>
        <end position="228"/>
    </location>
</feature>
<dbReference type="PRINTS" id="PR00173">
    <property type="entry name" value="EDTRNSPORT"/>
</dbReference>
<dbReference type="OrthoDB" id="9766690at2"/>
<evidence type="ECO:0000256" key="2">
    <source>
        <dbReference type="ARBA" id="ARBA00022448"/>
    </source>
</evidence>
<dbReference type="GO" id="GO:0005886">
    <property type="term" value="C:plasma membrane"/>
    <property type="evidence" value="ECO:0007669"/>
    <property type="project" value="UniProtKB-SubCell"/>
</dbReference>
<evidence type="ECO:0000313" key="11">
    <source>
        <dbReference type="Proteomes" id="UP000224974"/>
    </source>
</evidence>
<reference evidence="10 12" key="3">
    <citation type="submission" date="2019-03" db="EMBL/GenBank/DDBJ databases">
        <authorList>
            <consortium name="Pathogen Informatics"/>
        </authorList>
    </citation>
    <scope>NUCLEOTIDE SEQUENCE [LARGE SCALE GENOMIC DNA]</scope>
    <source>
        <strain evidence="10 12">NCTC12282</strain>
    </source>
</reference>
<organism evidence="9 11">
    <name type="scientific">Budvicia aquatica</name>
    <dbReference type="NCBI Taxonomy" id="82979"/>
    <lineage>
        <taxon>Bacteria</taxon>
        <taxon>Pseudomonadati</taxon>
        <taxon>Pseudomonadota</taxon>
        <taxon>Gammaproteobacteria</taxon>
        <taxon>Enterobacterales</taxon>
        <taxon>Budviciaceae</taxon>
        <taxon>Budvicia</taxon>
    </lineage>
</organism>
<evidence type="ECO:0000313" key="12">
    <source>
        <dbReference type="Proteomes" id="UP000373449"/>
    </source>
</evidence>
<proteinExistence type="predicted"/>
<dbReference type="InterPro" id="IPR036458">
    <property type="entry name" value="Na:dicarbo_symporter_sf"/>
</dbReference>
<keyword evidence="4 8" id="KW-0812">Transmembrane</keyword>
<dbReference type="InterPro" id="IPR001991">
    <property type="entry name" value="Na-dicarboxylate_symporter"/>
</dbReference>
<dbReference type="GO" id="GO:0015366">
    <property type="term" value="F:malate:proton symporter activity"/>
    <property type="evidence" value="ECO:0007669"/>
    <property type="project" value="TreeGrafter"/>
</dbReference>
<keyword evidence="6 8" id="KW-1133">Transmembrane helix</keyword>
<evidence type="ECO:0000313" key="9">
    <source>
        <dbReference type="EMBL" id="PHI32509.1"/>
    </source>
</evidence>
<feature type="transmembrane region" description="Helical" evidence="8">
    <location>
        <begin position="169"/>
        <end position="187"/>
    </location>
</feature>
<evidence type="ECO:0000256" key="1">
    <source>
        <dbReference type="ARBA" id="ARBA00004651"/>
    </source>
</evidence>
<dbReference type="RefSeq" id="WP_051323596.1">
    <property type="nucleotide sequence ID" value="NZ_CAADJA010000002.1"/>
</dbReference>
<accession>A0A2C6D0P9</accession>
<dbReference type="GO" id="GO:0015138">
    <property type="term" value="F:fumarate transmembrane transporter activity"/>
    <property type="evidence" value="ECO:0007669"/>
    <property type="project" value="TreeGrafter"/>
</dbReference>
<evidence type="ECO:0000256" key="8">
    <source>
        <dbReference type="SAM" id="Phobius"/>
    </source>
</evidence>
<dbReference type="Proteomes" id="UP000373449">
    <property type="component" value="Unassembled WGS sequence"/>
</dbReference>
<keyword evidence="3" id="KW-1003">Cell membrane</keyword>
<name>A0A2C6D0P9_9GAMM</name>
<dbReference type="EMBL" id="PDDX01000001">
    <property type="protein sequence ID" value="PHI32509.1"/>
    <property type="molecule type" value="Genomic_DNA"/>
</dbReference>
<dbReference type="GO" id="GO:0015141">
    <property type="term" value="F:succinate transmembrane transporter activity"/>
    <property type="evidence" value="ECO:0007669"/>
    <property type="project" value="TreeGrafter"/>
</dbReference>
<dbReference type="PANTHER" id="PTHR42865:SF1">
    <property type="entry name" value="AEROBIC C4-DICARBOXYLATE TRANSPORT PROTEIN"/>
    <property type="match status" value="1"/>
</dbReference>
<dbReference type="AlphaFoldDB" id="A0A2C6D0P9"/>
<reference evidence="11" key="1">
    <citation type="submission" date="2017-09" db="EMBL/GenBank/DDBJ databases">
        <title>FDA dAtabase for Regulatory Grade micrObial Sequences (FDA-ARGOS): Supporting development and validation of Infectious Disease Dx tests.</title>
        <authorList>
            <person name="Minogue T."/>
            <person name="Wolcott M."/>
            <person name="Wasieloski L."/>
            <person name="Aguilar W."/>
            <person name="Moore D."/>
            <person name="Tallon L."/>
            <person name="Sadzewicz L."/>
            <person name="Ott S."/>
            <person name="Zhao X."/>
            <person name="Nagaraj S."/>
            <person name="Vavikolanu K."/>
            <person name="Aluvathingal J."/>
            <person name="Nadendla S."/>
            <person name="Sichtig H."/>
        </authorList>
    </citation>
    <scope>NUCLEOTIDE SEQUENCE [LARGE SCALE GENOMIC DNA]</scope>
    <source>
        <strain evidence="11">FDAARGOS_387</strain>
    </source>
</reference>
<dbReference type="EMBL" id="CAADJA010000002">
    <property type="protein sequence ID" value="VFS45533.1"/>
    <property type="molecule type" value="Genomic_DNA"/>
</dbReference>
<evidence type="ECO:0000256" key="5">
    <source>
        <dbReference type="ARBA" id="ARBA00022847"/>
    </source>
</evidence>
<dbReference type="PANTHER" id="PTHR42865">
    <property type="entry name" value="PROTON/GLUTAMATE-ASPARTATE SYMPORTER"/>
    <property type="match status" value="1"/>
</dbReference>
<dbReference type="GO" id="GO:0070778">
    <property type="term" value="P:L-aspartate transmembrane transport"/>
    <property type="evidence" value="ECO:0007669"/>
    <property type="project" value="TreeGrafter"/>
</dbReference>
<dbReference type="Proteomes" id="UP000224974">
    <property type="component" value="Unassembled WGS sequence"/>
</dbReference>